<proteinExistence type="predicted"/>
<organism evidence="3 4">
    <name type="scientific">Alkalicoccus urumqiensis</name>
    <name type="common">Bacillus urumqiensis</name>
    <dbReference type="NCBI Taxonomy" id="1548213"/>
    <lineage>
        <taxon>Bacteria</taxon>
        <taxon>Bacillati</taxon>
        <taxon>Bacillota</taxon>
        <taxon>Bacilli</taxon>
        <taxon>Bacillales</taxon>
        <taxon>Bacillaceae</taxon>
        <taxon>Alkalicoccus</taxon>
    </lineage>
</organism>
<dbReference type="PROSITE" id="PS51272">
    <property type="entry name" value="SLH"/>
    <property type="match status" value="3"/>
</dbReference>
<evidence type="ECO:0000313" key="4">
    <source>
        <dbReference type="Proteomes" id="UP000243650"/>
    </source>
</evidence>
<name>A0A2P6MEF3_ALKUR</name>
<evidence type="ECO:0000313" key="3">
    <source>
        <dbReference type="EMBL" id="PRO64636.1"/>
    </source>
</evidence>
<accession>A0A2P6MEF3</accession>
<dbReference type="Pfam" id="PF00395">
    <property type="entry name" value="SLH"/>
    <property type="match status" value="3"/>
</dbReference>
<feature type="domain" description="SLH" evidence="2">
    <location>
        <begin position="462"/>
        <end position="517"/>
    </location>
</feature>
<protein>
    <recommendedName>
        <fullName evidence="2">SLH domain-containing protein</fullName>
    </recommendedName>
</protein>
<dbReference type="EMBL" id="PVNS01000014">
    <property type="protein sequence ID" value="PRO64636.1"/>
    <property type="molecule type" value="Genomic_DNA"/>
</dbReference>
<sequence length="517" mass="56538">MKKYVKKANLFSGRRVHPGGILPMIHWNNAEIMKEKRGVHNMRKRNLWISLAAAAVMTPAAGASAEEYSAKEIEMKLTEAAMERNIPPEIVKAVAYAESGWRQTVDGEPVVSEDGGLGLMQVTPGEAAVYDEERLLTDIDYNISAGLDILEEKYGWTGGLLPETGAQRTDLEAWYFPVMAYNGLVQVNSPIYSDSGETNLNAYQEGVFSTVNSMDSNLETGTFSVTLEDLDYTEEGVGLSVTADRLEPSFTTESAFFRGEGDAVKVSSGANIRGGPSTGFGTEDDVQGPFFTIEDPVVYDERENQHFLWHEVQPLGTEDRSVYIAASLLQPADVSPLPLSTASESFTDVENNAVIGRFAASDFVGGYNNGTFRPENNITRAEIATILTRMIDNLPEGTDHPFADVEDGIWFEEAVTTASASGLLQGQGNGIFAPNKEITRQEIAVLLYRLAELTGTELTEKNDQTMTDVDAEWAEESVDVLTRADVIAGVGNNKFDPESPATRSQVVTLLYNLFYKP</sequence>
<dbReference type="AlphaFoldDB" id="A0A2P6MEF3"/>
<dbReference type="PANTHER" id="PTHR43308">
    <property type="entry name" value="OUTER MEMBRANE PROTEIN ALPHA-RELATED"/>
    <property type="match status" value="1"/>
</dbReference>
<dbReference type="Proteomes" id="UP000243650">
    <property type="component" value="Unassembled WGS sequence"/>
</dbReference>
<dbReference type="Pfam" id="PF01464">
    <property type="entry name" value="SLT"/>
    <property type="match status" value="1"/>
</dbReference>
<dbReference type="CDD" id="cd00254">
    <property type="entry name" value="LT-like"/>
    <property type="match status" value="1"/>
</dbReference>
<evidence type="ECO:0000259" key="2">
    <source>
        <dbReference type="PROSITE" id="PS51272"/>
    </source>
</evidence>
<feature type="domain" description="SLH" evidence="2">
    <location>
        <begin position="337"/>
        <end position="397"/>
    </location>
</feature>
<evidence type="ECO:0000256" key="1">
    <source>
        <dbReference type="ARBA" id="ARBA00022729"/>
    </source>
</evidence>
<dbReference type="InterPro" id="IPR008258">
    <property type="entry name" value="Transglycosylase_SLT_dom_1"/>
</dbReference>
<gene>
    <name evidence="3" type="ORF">C6I21_14170</name>
</gene>
<dbReference type="Gene3D" id="1.10.530.10">
    <property type="match status" value="1"/>
</dbReference>
<comment type="caution">
    <text evidence="3">The sequence shown here is derived from an EMBL/GenBank/DDBJ whole genome shotgun (WGS) entry which is preliminary data.</text>
</comment>
<dbReference type="SUPFAM" id="SSF53955">
    <property type="entry name" value="Lysozyme-like"/>
    <property type="match status" value="1"/>
</dbReference>
<keyword evidence="1" id="KW-0732">Signal</keyword>
<dbReference type="InterPro" id="IPR051465">
    <property type="entry name" value="Cell_Envelope_Struct_Comp"/>
</dbReference>
<keyword evidence="4" id="KW-1185">Reference proteome</keyword>
<reference evidence="3 4" key="1">
    <citation type="submission" date="2018-03" db="EMBL/GenBank/DDBJ databases">
        <title>Bacillus urumqiensis sp. nov., a moderately haloalkaliphilic bacterium isolated from a salt lake.</title>
        <authorList>
            <person name="Zhao B."/>
            <person name="Liao Z."/>
        </authorList>
    </citation>
    <scope>NUCLEOTIDE SEQUENCE [LARGE SCALE GENOMIC DNA]</scope>
    <source>
        <strain evidence="3 4">BZ-SZ-XJ18</strain>
    </source>
</reference>
<dbReference type="InterPro" id="IPR023346">
    <property type="entry name" value="Lysozyme-like_dom_sf"/>
</dbReference>
<dbReference type="InterPro" id="IPR001119">
    <property type="entry name" value="SLH_dom"/>
</dbReference>
<feature type="domain" description="SLH" evidence="2">
    <location>
        <begin position="398"/>
        <end position="461"/>
    </location>
</feature>